<sequence length="47" mass="4583">MAKHRGASKTVKRTQALVAGTLTSGVLLSGAVGQAAQAQASCLSISG</sequence>
<dbReference type="EMBL" id="AP022610">
    <property type="protein sequence ID" value="BBZ29934.1"/>
    <property type="molecule type" value="Genomic_DNA"/>
</dbReference>
<keyword evidence="2" id="KW-1185">Reference proteome</keyword>
<reference evidence="1 2" key="1">
    <citation type="journal article" date="2019" name="Emerg. Microbes Infect.">
        <title>Comprehensive subspecies identification of 175 nontuberculous mycobacteria species based on 7547 genomic profiles.</title>
        <authorList>
            <person name="Matsumoto Y."/>
            <person name="Kinjo T."/>
            <person name="Motooka D."/>
            <person name="Nabeya D."/>
            <person name="Jung N."/>
            <person name="Uechi K."/>
            <person name="Horii T."/>
            <person name="Iida T."/>
            <person name="Fujita J."/>
            <person name="Nakamura S."/>
        </authorList>
    </citation>
    <scope>NUCLEOTIDE SEQUENCE [LARGE SCALE GENOMIC DNA]</scope>
    <source>
        <strain evidence="1 2">JCM 13574</strain>
    </source>
</reference>
<accession>A0A7I7XL32</accession>
<dbReference type="AlphaFoldDB" id="A0A7I7XL32"/>
<name>A0A7I7XL32_9MYCO</name>
<dbReference type="KEGG" id="mmag:MMAD_42290"/>
<evidence type="ECO:0000313" key="1">
    <source>
        <dbReference type="EMBL" id="BBZ29934.1"/>
    </source>
</evidence>
<organism evidence="1 2">
    <name type="scientific">Mycolicibacterium madagascariense</name>
    <dbReference type="NCBI Taxonomy" id="212765"/>
    <lineage>
        <taxon>Bacteria</taxon>
        <taxon>Bacillati</taxon>
        <taxon>Actinomycetota</taxon>
        <taxon>Actinomycetes</taxon>
        <taxon>Mycobacteriales</taxon>
        <taxon>Mycobacteriaceae</taxon>
        <taxon>Mycolicibacterium</taxon>
    </lineage>
</organism>
<gene>
    <name evidence="1" type="ORF">MMAD_42290</name>
</gene>
<dbReference type="RefSeq" id="WP_163740870.1">
    <property type="nucleotide sequence ID" value="NZ_AP022610.1"/>
</dbReference>
<evidence type="ECO:0000313" key="2">
    <source>
        <dbReference type="Proteomes" id="UP000466517"/>
    </source>
</evidence>
<proteinExistence type="predicted"/>
<protein>
    <submittedName>
        <fullName evidence="1">Uncharacterized protein</fullName>
    </submittedName>
</protein>
<dbReference type="Proteomes" id="UP000466517">
    <property type="component" value="Chromosome"/>
</dbReference>